<dbReference type="InterPro" id="IPR007403">
    <property type="entry name" value="DUF456"/>
</dbReference>
<feature type="transmembrane region" description="Helical" evidence="1">
    <location>
        <begin position="58"/>
        <end position="78"/>
    </location>
</feature>
<feature type="transmembrane region" description="Helical" evidence="1">
    <location>
        <begin position="141"/>
        <end position="168"/>
    </location>
</feature>
<comment type="caution">
    <text evidence="2">The sequence shown here is derived from an EMBL/GenBank/DDBJ whole genome shotgun (WGS) entry which is preliminary data.</text>
</comment>
<keyword evidence="1" id="KW-0472">Membrane</keyword>
<organism evidence="2 3">
    <name type="scientific">Actinoplanes cyaneus</name>
    <dbReference type="NCBI Taxonomy" id="52696"/>
    <lineage>
        <taxon>Bacteria</taxon>
        <taxon>Bacillati</taxon>
        <taxon>Actinomycetota</taxon>
        <taxon>Actinomycetes</taxon>
        <taxon>Micromonosporales</taxon>
        <taxon>Micromonosporaceae</taxon>
        <taxon>Actinoplanes</taxon>
    </lineage>
</organism>
<protein>
    <recommendedName>
        <fullName evidence="4">DUF456 domain-containing protein</fullName>
    </recommendedName>
</protein>
<evidence type="ECO:0008006" key="4">
    <source>
        <dbReference type="Google" id="ProtNLM"/>
    </source>
</evidence>
<dbReference type="Proteomes" id="UP000619479">
    <property type="component" value="Unassembled WGS sequence"/>
</dbReference>
<evidence type="ECO:0000313" key="2">
    <source>
        <dbReference type="EMBL" id="GID66032.1"/>
    </source>
</evidence>
<reference evidence="2" key="1">
    <citation type="submission" date="2021-01" db="EMBL/GenBank/DDBJ databases">
        <title>Whole genome shotgun sequence of Actinoplanes cyaneus NBRC 14990.</title>
        <authorList>
            <person name="Komaki H."/>
            <person name="Tamura T."/>
        </authorList>
    </citation>
    <scope>NUCLEOTIDE SEQUENCE</scope>
    <source>
        <strain evidence="2">NBRC 14990</strain>
    </source>
</reference>
<feature type="transmembrane region" description="Helical" evidence="1">
    <location>
        <begin position="90"/>
        <end position="121"/>
    </location>
</feature>
<keyword evidence="3" id="KW-1185">Reference proteome</keyword>
<evidence type="ECO:0000313" key="3">
    <source>
        <dbReference type="Proteomes" id="UP000619479"/>
    </source>
</evidence>
<accession>A0A919IKI1</accession>
<sequence length="169" mass="17252">MGRMDLSDGGTTVTIIAGVLIVAGVLGVLLPIIPGLLLSWGGVLLWALLSDTGGAVKWLVLALATVIAAVGMVVKFLWPGRKLKDSGVPLPSLLAGGVLGLIGFFVVPVVGLLLGFLLGIYAMEAMRLGVDQAWPSTRRALAAVGLSLLVEFAAALGVAVVWVFGLIAA</sequence>
<feature type="transmembrane region" description="Helical" evidence="1">
    <location>
        <begin position="12"/>
        <end position="38"/>
    </location>
</feature>
<evidence type="ECO:0000256" key="1">
    <source>
        <dbReference type="SAM" id="Phobius"/>
    </source>
</evidence>
<gene>
    <name evidence="2" type="ORF">Acy02nite_39130</name>
</gene>
<keyword evidence="1" id="KW-1133">Transmembrane helix</keyword>
<dbReference type="AlphaFoldDB" id="A0A919IKI1"/>
<dbReference type="Pfam" id="PF04306">
    <property type="entry name" value="DUF456"/>
    <property type="match status" value="1"/>
</dbReference>
<dbReference type="EMBL" id="BOMH01000028">
    <property type="protein sequence ID" value="GID66032.1"/>
    <property type="molecule type" value="Genomic_DNA"/>
</dbReference>
<name>A0A919IKI1_9ACTN</name>
<keyword evidence="1" id="KW-0812">Transmembrane</keyword>
<proteinExistence type="predicted"/>